<keyword evidence="4" id="KW-0456">Lyase</keyword>
<dbReference type="InterPro" id="IPR012334">
    <property type="entry name" value="Pectin_lyas_fold"/>
</dbReference>
<dbReference type="GO" id="GO:0046872">
    <property type="term" value="F:metal ion binding"/>
    <property type="evidence" value="ECO:0007669"/>
    <property type="project" value="UniProtKB-KW"/>
</dbReference>
<dbReference type="AlphaFoldDB" id="A0A1M6GQT6"/>
<dbReference type="PANTHER" id="PTHR42970">
    <property type="entry name" value="PECTATE LYASE C-RELATED"/>
    <property type="match status" value="1"/>
</dbReference>
<dbReference type="eggNOG" id="COG3866">
    <property type="taxonomic scope" value="Bacteria"/>
</dbReference>
<dbReference type="STRING" id="1178825.SAMN05216261_2854"/>
<dbReference type="Gene3D" id="2.60.40.3440">
    <property type="match status" value="1"/>
</dbReference>
<name>A0A1M6GQT6_9FLAO</name>
<proteinExistence type="predicted"/>
<dbReference type="OrthoDB" id="8737820at2"/>
<dbReference type="eggNOG" id="COG2931">
    <property type="taxonomic scope" value="Bacteria"/>
</dbReference>
<feature type="chain" id="PRO_5009917825" evidence="3">
    <location>
        <begin position="27"/>
        <end position="617"/>
    </location>
</feature>
<keyword evidence="3" id="KW-0732">Signal</keyword>
<dbReference type="SUPFAM" id="SSF51126">
    <property type="entry name" value="Pectin lyase-like"/>
    <property type="match status" value="1"/>
</dbReference>
<organism evidence="4 5">
    <name type="scientific">Algibacter luteus</name>
    <dbReference type="NCBI Taxonomy" id="1178825"/>
    <lineage>
        <taxon>Bacteria</taxon>
        <taxon>Pseudomonadati</taxon>
        <taxon>Bacteroidota</taxon>
        <taxon>Flavobacteriia</taxon>
        <taxon>Flavobacteriales</taxon>
        <taxon>Flavobacteriaceae</taxon>
        <taxon>Algibacter</taxon>
    </lineage>
</organism>
<dbReference type="EMBL" id="FQYK01000009">
    <property type="protein sequence ID" value="SHJ12260.1"/>
    <property type="molecule type" value="Genomic_DNA"/>
</dbReference>
<reference evidence="4 5" key="1">
    <citation type="submission" date="2016-11" db="EMBL/GenBank/DDBJ databases">
        <authorList>
            <person name="Jaros S."/>
            <person name="Januszkiewicz K."/>
            <person name="Wedrychowicz H."/>
        </authorList>
    </citation>
    <scope>NUCLEOTIDE SEQUENCE [LARGE SCALE GENOMIC DNA]</scope>
    <source>
        <strain evidence="4 5">CGMCC 1.12213</strain>
    </source>
</reference>
<evidence type="ECO:0000313" key="4">
    <source>
        <dbReference type="EMBL" id="SHJ12260.1"/>
    </source>
</evidence>
<evidence type="ECO:0000256" key="2">
    <source>
        <dbReference type="ARBA" id="ARBA00023180"/>
    </source>
</evidence>
<sequence>MRNLQLNPKFLTLIFALLLLLPSCNNEEVFVIEESAIVEEIPSEEEGTEEETPNTEDEVPVVPVDVVDDNFITTENIPIEMVLHTNDTSLPTSGTIATTEPSNGLLQVNNNGTPDNQLDDLVIYTPNPSFSGIDSFEYTICDTQNIDNCDTAIVSITVEPRENDFATELKAFPSAYGAGAYTTGGRGGVVLHVTKLDWDDTPGSLKWALEENYPRIIVFDVSGIITIPNDGTIYTGAKGNVTIAGQTAPEGGITIYGEPLRFYQQDNVIIRYIKFRKPGESSYWDWCLLITQSSDVVVDHCSFAYSEEMAMEAGTIYNDGNITYQNNLFTECKDAILIGSSSNTNIQMGGFSILNNVYVNTGWRAPAKIGGACTVDMINNAVHNWFAKTINNDGTDWKLNLIGNYFQTGAQTLGQDASWGGHTLFRMTTNTIMSPEVWDEDTVFTVYNEGGSNEYDPAPAGYPADISLVWQPMPHSSSYPVKSEWFRTSRLPLLGATPNILPSSQVLSAVLPNAGANKYLNADGTAITYRDPIDTDAIYNFENEVSKSYSANWINIANNGLPTMPTNIRPAGYDTDNDGMPDIWENATFGDLTKGSNGDEDGDGYTNIEEFFNQVDK</sequence>
<feature type="signal peptide" evidence="3">
    <location>
        <begin position="1"/>
        <end position="26"/>
    </location>
</feature>
<evidence type="ECO:0000313" key="5">
    <source>
        <dbReference type="Proteomes" id="UP000184396"/>
    </source>
</evidence>
<evidence type="ECO:0000256" key="1">
    <source>
        <dbReference type="ARBA" id="ARBA00022723"/>
    </source>
</evidence>
<keyword evidence="5" id="KW-1185">Reference proteome</keyword>
<accession>A0A1M6GQT6</accession>
<dbReference type="Gene3D" id="2.160.20.10">
    <property type="entry name" value="Single-stranded right-handed beta-helix, Pectin lyase-like"/>
    <property type="match status" value="1"/>
</dbReference>
<keyword evidence="2" id="KW-0325">Glycoprotein</keyword>
<dbReference type="InterPro" id="IPR011050">
    <property type="entry name" value="Pectin_lyase_fold/virulence"/>
</dbReference>
<keyword evidence="1" id="KW-0479">Metal-binding</keyword>
<dbReference type="InterPro" id="IPR052063">
    <property type="entry name" value="Polysaccharide_Lyase_1"/>
</dbReference>
<gene>
    <name evidence="4" type="ORF">SAMN05216261_2854</name>
</gene>
<dbReference type="GO" id="GO:0016829">
    <property type="term" value="F:lyase activity"/>
    <property type="evidence" value="ECO:0007669"/>
    <property type="project" value="UniProtKB-KW"/>
</dbReference>
<evidence type="ECO:0000256" key="3">
    <source>
        <dbReference type="SAM" id="SignalP"/>
    </source>
</evidence>
<dbReference type="PANTHER" id="PTHR42970:SF1">
    <property type="entry name" value="PECTATE LYASE C-RELATED"/>
    <property type="match status" value="1"/>
</dbReference>
<dbReference type="Proteomes" id="UP000184396">
    <property type="component" value="Unassembled WGS sequence"/>
</dbReference>
<protein>
    <submittedName>
        <fullName evidence="4">Pectate lyase</fullName>
    </submittedName>
</protein>
<dbReference type="Pfam" id="PF17963">
    <property type="entry name" value="Big_9"/>
    <property type="match status" value="1"/>
</dbReference>